<evidence type="ECO:0000313" key="2">
    <source>
        <dbReference type="EMBL" id="GBG78506.1"/>
    </source>
</evidence>
<feature type="compositionally biased region" description="Basic residues" evidence="1">
    <location>
        <begin position="1"/>
        <end position="12"/>
    </location>
</feature>
<reference evidence="2 3" key="1">
    <citation type="journal article" date="2018" name="Cell">
        <title>The Chara Genome: Secondary Complexity and Implications for Plant Terrestrialization.</title>
        <authorList>
            <person name="Nishiyama T."/>
            <person name="Sakayama H."/>
            <person name="Vries J.D."/>
            <person name="Buschmann H."/>
            <person name="Saint-Marcoux D."/>
            <person name="Ullrich K.K."/>
            <person name="Haas F.B."/>
            <person name="Vanderstraeten L."/>
            <person name="Becker D."/>
            <person name="Lang D."/>
            <person name="Vosolsobe S."/>
            <person name="Rombauts S."/>
            <person name="Wilhelmsson P.K.I."/>
            <person name="Janitza P."/>
            <person name="Kern R."/>
            <person name="Heyl A."/>
            <person name="Rumpler F."/>
            <person name="Villalobos L.I.A.C."/>
            <person name="Clay J.M."/>
            <person name="Skokan R."/>
            <person name="Toyoda A."/>
            <person name="Suzuki Y."/>
            <person name="Kagoshima H."/>
            <person name="Schijlen E."/>
            <person name="Tajeshwar N."/>
            <person name="Catarino B."/>
            <person name="Hetherington A.J."/>
            <person name="Saltykova A."/>
            <person name="Bonnot C."/>
            <person name="Breuninger H."/>
            <person name="Symeonidi A."/>
            <person name="Radhakrishnan G.V."/>
            <person name="Van Nieuwerburgh F."/>
            <person name="Deforce D."/>
            <person name="Chang C."/>
            <person name="Karol K.G."/>
            <person name="Hedrich R."/>
            <person name="Ulvskov P."/>
            <person name="Glockner G."/>
            <person name="Delwiche C.F."/>
            <person name="Petrasek J."/>
            <person name="Van de Peer Y."/>
            <person name="Friml J."/>
            <person name="Beilby M."/>
            <person name="Dolan L."/>
            <person name="Kohara Y."/>
            <person name="Sugano S."/>
            <person name="Fujiyama A."/>
            <person name="Delaux P.-M."/>
            <person name="Quint M."/>
            <person name="TheiBen G."/>
            <person name="Hagemann M."/>
            <person name="Harholt J."/>
            <person name="Dunand C."/>
            <person name="Zachgo S."/>
            <person name="Langdale J."/>
            <person name="Maumus F."/>
            <person name="Straeten D.V.D."/>
            <person name="Gould S.B."/>
            <person name="Rensing S.A."/>
        </authorList>
    </citation>
    <scope>NUCLEOTIDE SEQUENCE [LARGE SCALE GENOMIC DNA]</scope>
    <source>
        <strain evidence="2 3">S276</strain>
    </source>
</reference>
<sequence>MKKRQIRKKTSKKNSTGSYERGECSKKSDIPTPPTKNRGLYPETPLTKGYKGISASCSQEGLIDYTSSVIKQYSGKKVSQLNEISEKHGNKPARKEDMVMELVKRQTELAYDGFFSTPLMKKTRSLKIDEDMEQADKTLTEPVKTTVTTRGKVKIPGTARVTLRSAPPEEQEQTSD</sequence>
<feature type="region of interest" description="Disordered" evidence="1">
    <location>
        <begin position="1"/>
        <end position="49"/>
    </location>
</feature>
<dbReference type="EMBL" id="BFEA01000297">
    <property type="protein sequence ID" value="GBG78506.1"/>
    <property type="molecule type" value="Genomic_DNA"/>
</dbReference>
<name>A0A388L879_CHABU</name>
<dbReference type="AlphaFoldDB" id="A0A388L879"/>
<accession>A0A388L879</accession>
<protein>
    <submittedName>
        <fullName evidence="2">Uncharacterized protein</fullName>
    </submittedName>
</protein>
<dbReference type="Proteomes" id="UP000265515">
    <property type="component" value="Unassembled WGS sequence"/>
</dbReference>
<evidence type="ECO:0000256" key="1">
    <source>
        <dbReference type="SAM" id="MobiDB-lite"/>
    </source>
</evidence>
<gene>
    <name evidence="2" type="ORF">CBR_g27733</name>
</gene>
<dbReference type="Gramene" id="GBG78506">
    <property type="protein sequence ID" value="GBG78506"/>
    <property type="gene ID" value="CBR_g27733"/>
</dbReference>
<feature type="compositionally biased region" description="Basic and acidic residues" evidence="1">
    <location>
        <begin position="20"/>
        <end position="29"/>
    </location>
</feature>
<comment type="caution">
    <text evidence="2">The sequence shown here is derived from an EMBL/GenBank/DDBJ whole genome shotgun (WGS) entry which is preliminary data.</text>
</comment>
<organism evidence="2 3">
    <name type="scientific">Chara braunii</name>
    <name type="common">Braun's stonewort</name>
    <dbReference type="NCBI Taxonomy" id="69332"/>
    <lineage>
        <taxon>Eukaryota</taxon>
        <taxon>Viridiplantae</taxon>
        <taxon>Streptophyta</taxon>
        <taxon>Charophyceae</taxon>
        <taxon>Charales</taxon>
        <taxon>Characeae</taxon>
        <taxon>Chara</taxon>
    </lineage>
</organism>
<keyword evidence="3" id="KW-1185">Reference proteome</keyword>
<proteinExistence type="predicted"/>
<evidence type="ECO:0000313" key="3">
    <source>
        <dbReference type="Proteomes" id="UP000265515"/>
    </source>
</evidence>